<dbReference type="Gene3D" id="3.40.470.10">
    <property type="entry name" value="Uracil-DNA glycosylase-like domain"/>
    <property type="match status" value="1"/>
</dbReference>
<dbReference type="InterPro" id="IPR036895">
    <property type="entry name" value="Uracil-DNA_glycosylase-like_sf"/>
</dbReference>
<dbReference type="InterPro" id="IPR005122">
    <property type="entry name" value="Uracil-DNA_glycosylase-like"/>
</dbReference>
<protein>
    <submittedName>
        <fullName evidence="2">Uracil-DNA glycosylase</fullName>
    </submittedName>
</protein>
<gene>
    <name evidence="2" type="ORF">SS37A_30030</name>
</gene>
<evidence type="ECO:0000313" key="2">
    <source>
        <dbReference type="EMBL" id="BDV35474.1"/>
    </source>
</evidence>
<dbReference type="SMART" id="SM00986">
    <property type="entry name" value="UDG"/>
    <property type="match status" value="1"/>
</dbReference>
<dbReference type="CDD" id="cd10033">
    <property type="entry name" value="UDG_like"/>
    <property type="match status" value="1"/>
</dbReference>
<dbReference type="Pfam" id="PF03167">
    <property type="entry name" value="UDG"/>
    <property type="match status" value="1"/>
</dbReference>
<accession>A0ABM8EBV2</accession>
<dbReference type="Proteomes" id="UP001317629">
    <property type="component" value="Chromosome"/>
</dbReference>
<dbReference type="PANTHER" id="PTHR42160">
    <property type="entry name" value="URACIL-DNA GLYCOSYLASE SUPERFAMILY PROTEIN"/>
    <property type="match status" value="1"/>
</dbReference>
<dbReference type="InterPro" id="IPR047124">
    <property type="entry name" value="HI_0220.2"/>
</dbReference>
<sequence length="216" mass="23710">MASGARQRLEALATRIRACRHCAEAPSPLPHAPRPVLRVSPTARLLVASQAPGNLVNQTGIPFNDPSGERLRDWMGIDRDTFYDVSRVAIVPMGFCFPGNDATGGDLPPRPECRKLWHDALFEAMPQIETVLAIGRYAQTYHFARLGHALPKSAGVSETVAGWRAFQGGKPLIFPLPHPSWRNTGWLKKNPWFEAEVLPALRAEVARLVGKPGKAP</sequence>
<evidence type="ECO:0000313" key="3">
    <source>
        <dbReference type="Proteomes" id="UP001317629"/>
    </source>
</evidence>
<evidence type="ECO:0000259" key="1">
    <source>
        <dbReference type="SMART" id="SM00986"/>
    </source>
</evidence>
<keyword evidence="3" id="KW-1185">Reference proteome</keyword>
<feature type="domain" description="Uracil-DNA glycosylase-like" evidence="1">
    <location>
        <begin position="36"/>
        <end position="202"/>
    </location>
</feature>
<organism evidence="2 3">
    <name type="scientific">Methylocystis iwaonis</name>
    <dbReference type="NCBI Taxonomy" id="2885079"/>
    <lineage>
        <taxon>Bacteria</taxon>
        <taxon>Pseudomonadati</taxon>
        <taxon>Pseudomonadota</taxon>
        <taxon>Alphaproteobacteria</taxon>
        <taxon>Hyphomicrobiales</taxon>
        <taxon>Methylocystaceae</taxon>
        <taxon>Methylocystis</taxon>
    </lineage>
</organism>
<dbReference type="SMART" id="SM00987">
    <property type="entry name" value="UreE_C"/>
    <property type="match status" value="1"/>
</dbReference>
<dbReference type="SUPFAM" id="SSF52141">
    <property type="entry name" value="Uracil-DNA glycosylase-like"/>
    <property type="match status" value="1"/>
</dbReference>
<dbReference type="RefSeq" id="WP_281928911.1">
    <property type="nucleotide sequence ID" value="NZ_AP027142.1"/>
</dbReference>
<name>A0ABM8EBV2_9HYPH</name>
<dbReference type="PANTHER" id="PTHR42160:SF1">
    <property type="entry name" value="URACIL-DNA GLYCOSYLASE SUPERFAMILY PROTEIN"/>
    <property type="match status" value="1"/>
</dbReference>
<reference evidence="2 3" key="1">
    <citation type="journal article" date="2023" name="Int. J. Syst. Evol. Microbiol.">
        <title>Methylocystis iwaonis sp. nov., a type II methane-oxidizing bacterium from surface soil of a rice paddy field in Japan, and emended description of the genus Methylocystis (ex Whittenbury et al. 1970) Bowman et al. 1993.</title>
        <authorList>
            <person name="Kaise H."/>
            <person name="Sawadogo J.B."/>
            <person name="Alam M.S."/>
            <person name="Ueno C."/>
            <person name="Dianou D."/>
            <person name="Shinjo R."/>
            <person name="Asakawa S."/>
        </authorList>
    </citation>
    <scope>NUCLEOTIDE SEQUENCE [LARGE SCALE GENOMIC DNA]</scope>
    <source>
        <strain evidence="2 3">SS37A-Re</strain>
    </source>
</reference>
<proteinExistence type="predicted"/>
<dbReference type="EMBL" id="AP027142">
    <property type="protein sequence ID" value="BDV35474.1"/>
    <property type="molecule type" value="Genomic_DNA"/>
</dbReference>